<dbReference type="EMBL" id="MU827342">
    <property type="protein sequence ID" value="KAJ7353733.1"/>
    <property type="molecule type" value="Genomic_DNA"/>
</dbReference>
<keyword evidence="1" id="KW-0547">Nucleotide-binding</keyword>
<keyword evidence="1" id="KW-0342">GTP-binding</keyword>
<dbReference type="Proteomes" id="UP001163046">
    <property type="component" value="Unassembled WGS sequence"/>
</dbReference>
<dbReference type="AlphaFoldDB" id="A0A9X0CJS0"/>
<evidence type="ECO:0000313" key="4">
    <source>
        <dbReference type="EMBL" id="KAJ7353733.1"/>
    </source>
</evidence>
<keyword evidence="5" id="KW-1185">Reference proteome</keyword>
<dbReference type="GO" id="GO:0006897">
    <property type="term" value="P:endocytosis"/>
    <property type="evidence" value="ECO:0007669"/>
    <property type="project" value="TreeGrafter"/>
</dbReference>
<dbReference type="GO" id="GO:0003924">
    <property type="term" value="F:GTPase activity"/>
    <property type="evidence" value="ECO:0007669"/>
    <property type="project" value="InterPro"/>
</dbReference>
<dbReference type="GO" id="GO:0005874">
    <property type="term" value="C:microtubule"/>
    <property type="evidence" value="ECO:0007669"/>
    <property type="project" value="TreeGrafter"/>
</dbReference>
<feature type="domain" description="Dynamin-type G" evidence="3">
    <location>
        <begin position="22"/>
        <end position="240"/>
    </location>
</feature>
<keyword evidence="4" id="KW-0378">Hydrolase</keyword>
<dbReference type="GO" id="GO:0005525">
    <property type="term" value="F:GTP binding"/>
    <property type="evidence" value="ECO:0007669"/>
    <property type="project" value="UniProtKB-KW"/>
</dbReference>
<dbReference type="GO" id="GO:0008017">
    <property type="term" value="F:microtubule binding"/>
    <property type="evidence" value="ECO:0007669"/>
    <property type="project" value="TreeGrafter"/>
</dbReference>
<comment type="similarity">
    <text evidence="1">Belongs to the TRAFAC class dynamin-like GTPase superfamily. Dynamin/Fzo/YdjA family.</text>
</comment>
<dbReference type="Pfam" id="PF00350">
    <property type="entry name" value="Dynamin_N"/>
    <property type="match status" value="1"/>
</dbReference>
<feature type="compositionally biased region" description="Basic and acidic residues" evidence="2">
    <location>
        <begin position="81"/>
        <end position="91"/>
    </location>
</feature>
<organism evidence="4 5">
    <name type="scientific">Desmophyllum pertusum</name>
    <dbReference type="NCBI Taxonomy" id="174260"/>
    <lineage>
        <taxon>Eukaryota</taxon>
        <taxon>Metazoa</taxon>
        <taxon>Cnidaria</taxon>
        <taxon>Anthozoa</taxon>
        <taxon>Hexacorallia</taxon>
        <taxon>Scleractinia</taxon>
        <taxon>Caryophylliina</taxon>
        <taxon>Caryophylliidae</taxon>
        <taxon>Desmophyllum</taxon>
    </lineage>
</organism>
<gene>
    <name evidence="4" type="primary">DNM1L_1</name>
    <name evidence="4" type="ORF">OS493_032603</name>
</gene>
<dbReference type="PRINTS" id="PR00195">
    <property type="entry name" value="DYNAMIN"/>
</dbReference>
<feature type="compositionally biased region" description="Acidic residues" evidence="2">
    <location>
        <begin position="92"/>
        <end position="109"/>
    </location>
</feature>
<dbReference type="InterPro" id="IPR045063">
    <property type="entry name" value="Dynamin_N"/>
</dbReference>
<dbReference type="InterPro" id="IPR019762">
    <property type="entry name" value="Dynamin_GTPase_CS"/>
</dbReference>
<sequence length="240" mass="27129">MDQLIPVINKLQDVFNTVGAEAIQLPQIVVVGAQSSGKSSVLENLVGRDFLPRGSGVVTRRPLILQLVNAPPRNKTTSRKSTKEEKKPKGLEDDEEGEAYFSDDEGEESDKDKEEPEEWGKFLHLKERKVTDFNEIRDEIERETERVTGNNKGISSEPIRLKIYSPKVLNLTLVDLPGWTKVPVGDQPLDIEHQIRHLILQYISNPNCIILAVTPANIDLAYIRSPQDCQRSRIQTETEH</sequence>
<reference evidence="4" key="1">
    <citation type="submission" date="2023-01" db="EMBL/GenBank/DDBJ databases">
        <title>Genome assembly of the deep-sea coral Lophelia pertusa.</title>
        <authorList>
            <person name="Herrera S."/>
            <person name="Cordes E."/>
        </authorList>
    </citation>
    <scope>NUCLEOTIDE SEQUENCE</scope>
    <source>
        <strain evidence="4">USNM1676648</strain>
        <tissue evidence="4">Polyp</tissue>
    </source>
</reference>
<feature type="compositionally biased region" description="Basic and acidic residues" evidence="2">
    <location>
        <begin position="110"/>
        <end position="120"/>
    </location>
</feature>
<dbReference type="Gene3D" id="3.40.50.300">
    <property type="entry name" value="P-loop containing nucleotide triphosphate hydrolases"/>
    <property type="match status" value="1"/>
</dbReference>
<dbReference type="SMART" id="SM00053">
    <property type="entry name" value="DYNc"/>
    <property type="match status" value="1"/>
</dbReference>
<dbReference type="CDD" id="cd08771">
    <property type="entry name" value="DLP_1"/>
    <property type="match status" value="1"/>
</dbReference>
<dbReference type="InterPro" id="IPR001401">
    <property type="entry name" value="Dynamin_GTPase"/>
</dbReference>
<evidence type="ECO:0000259" key="3">
    <source>
        <dbReference type="PROSITE" id="PS51718"/>
    </source>
</evidence>
<dbReference type="GO" id="GO:0048312">
    <property type="term" value="P:intracellular distribution of mitochondria"/>
    <property type="evidence" value="ECO:0007669"/>
    <property type="project" value="TreeGrafter"/>
</dbReference>
<dbReference type="PANTHER" id="PTHR11566:SF21">
    <property type="entry name" value="DYNAMIN RELATED PROTEIN 1, ISOFORM A"/>
    <property type="match status" value="1"/>
</dbReference>
<comment type="caution">
    <text evidence="4">The sequence shown here is derived from an EMBL/GenBank/DDBJ whole genome shotgun (WGS) entry which is preliminary data.</text>
</comment>
<evidence type="ECO:0000313" key="5">
    <source>
        <dbReference type="Proteomes" id="UP001163046"/>
    </source>
</evidence>
<evidence type="ECO:0000256" key="2">
    <source>
        <dbReference type="SAM" id="MobiDB-lite"/>
    </source>
</evidence>
<dbReference type="GO" id="GO:0016020">
    <property type="term" value="C:membrane"/>
    <property type="evidence" value="ECO:0007669"/>
    <property type="project" value="TreeGrafter"/>
</dbReference>
<evidence type="ECO:0000256" key="1">
    <source>
        <dbReference type="RuleBase" id="RU003932"/>
    </source>
</evidence>
<dbReference type="GO" id="GO:0016559">
    <property type="term" value="P:peroxisome fission"/>
    <property type="evidence" value="ECO:0007669"/>
    <property type="project" value="TreeGrafter"/>
</dbReference>
<protein>
    <submittedName>
        <fullName evidence="4">Dynamin-1-like protein</fullName>
        <ecNumber evidence="4">3.6.5.5</ecNumber>
    </submittedName>
</protein>
<dbReference type="PROSITE" id="PS51718">
    <property type="entry name" value="G_DYNAMIN_2"/>
    <property type="match status" value="1"/>
</dbReference>
<dbReference type="InterPro" id="IPR022812">
    <property type="entry name" value="Dynamin"/>
</dbReference>
<dbReference type="InterPro" id="IPR027417">
    <property type="entry name" value="P-loop_NTPase"/>
</dbReference>
<dbReference type="OrthoDB" id="5061070at2759"/>
<dbReference type="GO" id="GO:0000266">
    <property type="term" value="P:mitochondrial fission"/>
    <property type="evidence" value="ECO:0007669"/>
    <property type="project" value="TreeGrafter"/>
</dbReference>
<dbReference type="InterPro" id="IPR030381">
    <property type="entry name" value="G_DYNAMIN_dom"/>
</dbReference>
<dbReference type="GO" id="GO:0005739">
    <property type="term" value="C:mitochondrion"/>
    <property type="evidence" value="ECO:0007669"/>
    <property type="project" value="TreeGrafter"/>
</dbReference>
<accession>A0A9X0CJS0</accession>
<dbReference type="PANTHER" id="PTHR11566">
    <property type="entry name" value="DYNAMIN"/>
    <property type="match status" value="1"/>
</dbReference>
<name>A0A9X0CJS0_9CNID</name>
<dbReference type="SUPFAM" id="SSF52540">
    <property type="entry name" value="P-loop containing nucleoside triphosphate hydrolases"/>
    <property type="match status" value="1"/>
</dbReference>
<proteinExistence type="inferred from homology"/>
<feature type="region of interest" description="Disordered" evidence="2">
    <location>
        <begin position="68"/>
        <end position="120"/>
    </location>
</feature>
<dbReference type="EC" id="3.6.5.5" evidence="4"/>
<dbReference type="PROSITE" id="PS00410">
    <property type="entry name" value="G_DYNAMIN_1"/>
    <property type="match status" value="1"/>
</dbReference>